<feature type="compositionally biased region" description="Acidic residues" evidence="1">
    <location>
        <begin position="54"/>
        <end position="113"/>
    </location>
</feature>
<dbReference type="AlphaFoldDB" id="A0A7D5NZL0"/>
<protein>
    <submittedName>
        <fullName evidence="2">Uncharacterized protein</fullName>
    </submittedName>
</protein>
<evidence type="ECO:0000313" key="3">
    <source>
        <dbReference type="Proteomes" id="UP000509667"/>
    </source>
</evidence>
<gene>
    <name evidence="2" type="ORF">HZS55_08995</name>
</gene>
<feature type="region of interest" description="Disordered" evidence="1">
    <location>
        <begin position="205"/>
        <end position="381"/>
    </location>
</feature>
<feature type="compositionally biased region" description="Acidic residues" evidence="1">
    <location>
        <begin position="258"/>
        <end position="276"/>
    </location>
</feature>
<feature type="compositionally biased region" description="Basic and acidic residues" evidence="1">
    <location>
        <begin position="344"/>
        <end position="356"/>
    </location>
</feature>
<dbReference type="KEGG" id="hrr:HZS55_08995"/>
<dbReference type="EMBL" id="CP058910">
    <property type="protein sequence ID" value="QLH77423.1"/>
    <property type="molecule type" value="Genomic_DNA"/>
</dbReference>
<dbReference type="GeneID" id="56077996"/>
<sequence length="513" mass="54851">MSLDEGMLTAADIVGLLEDHGVDVEDASDIATTVDGDHVRATFSVTAPIGLSLEGEDAASEDEADQGPATDDDVAAEVEQVEADSGATDDVDELTESIVDDEDGDDADQDGRDDEVLPTFDELVDEDESDAPDDDPDGGEGDAGAEPAPETEGSDGGEDDTGDETEDMLGIATAKSYGTTLNGTVADHFDTDRVTVVDQPYGADLIPGTDAEGPDYAVGRNKVQLGDPGRREIGVDVEEEIRAIADGDSVRLEPVDGAVEEDDDEDEDQQDDEDVPEHDPETVSEPQPEDNGEDTPEPHSEPEEETAEEDSEADDPTEADESDAPPIEFWCGHCGAGPESSQADVRDHHGREDHPGEPVVLSEHPAEADVIENGGPDRPERSLDRVLRERVLEYLLGHARDGDRFFKPEDIAFALDEPGNDVVDVLNDLVEDRREVVKVRPVGVSGQMWCARLAAPGKMTEGEIHSVAEASESVDEAAENFEVSVDYARTVLEAHECLDDVVDDDQEVAAADD</sequence>
<feature type="region of interest" description="Disordered" evidence="1">
    <location>
        <begin position="49"/>
        <end position="170"/>
    </location>
</feature>
<feature type="compositionally biased region" description="Acidic residues" evidence="1">
    <location>
        <begin position="152"/>
        <end position="167"/>
    </location>
</feature>
<dbReference type="RefSeq" id="WP_179911350.1">
    <property type="nucleotide sequence ID" value="NZ_CP058910.1"/>
</dbReference>
<proteinExistence type="predicted"/>
<reference evidence="2 3" key="1">
    <citation type="submission" date="2020-07" db="EMBL/GenBank/DDBJ databases">
        <title>Halosimplex pelagicum sp. nov. and Halosimplex rubrum sp. nov., isolated from salted brown alga Laminaria, and emended description of the genus Halosimplex.</title>
        <authorList>
            <person name="Cui H."/>
        </authorList>
    </citation>
    <scope>NUCLEOTIDE SEQUENCE [LARGE SCALE GENOMIC DNA]</scope>
    <source>
        <strain evidence="2 3">R27</strain>
    </source>
</reference>
<name>A0A7D5NZL0_9EURY</name>
<feature type="compositionally biased region" description="Acidic residues" evidence="1">
    <location>
        <begin position="302"/>
        <end position="323"/>
    </location>
</feature>
<evidence type="ECO:0000256" key="1">
    <source>
        <dbReference type="SAM" id="MobiDB-lite"/>
    </source>
</evidence>
<organism evidence="2 3">
    <name type="scientific">Halosimplex rubrum</name>
    <dbReference type="NCBI Taxonomy" id="869889"/>
    <lineage>
        <taxon>Archaea</taxon>
        <taxon>Methanobacteriati</taxon>
        <taxon>Methanobacteriota</taxon>
        <taxon>Stenosarchaea group</taxon>
        <taxon>Halobacteria</taxon>
        <taxon>Halobacteriales</taxon>
        <taxon>Haloarculaceae</taxon>
        <taxon>Halosimplex</taxon>
    </lineage>
</organism>
<accession>A0A7D5NZL0</accession>
<dbReference type="Proteomes" id="UP000509667">
    <property type="component" value="Chromosome"/>
</dbReference>
<feature type="compositionally biased region" description="Basic and acidic residues" evidence="1">
    <location>
        <begin position="228"/>
        <end position="254"/>
    </location>
</feature>
<keyword evidence="3" id="KW-1185">Reference proteome</keyword>
<evidence type="ECO:0000313" key="2">
    <source>
        <dbReference type="EMBL" id="QLH77423.1"/>
    </source>
</evidence>
<dbReference type="OrthoDB" id="386612at2157"/>
<feature type="compositionally biased region" description="Acidic residues" evidence="1">
    <location>
        <begin position="122"/>
        <end position="140"/>
    </location>
</feature>